<dbReference type="PANTHER" id="PTHR36578:SF1">
    <property type="entry name" value="APPLE DOMAIN-CONTAINING PROTEIN"/>
    <property type="match status" value="1"/>
</dbReference>
<name>A0A6A6EUT7_9PEZI</name>
<dbReference type="OrthoDB" id="271448at2759"/>
<sequence>GSAPIADTRSWQAFLSDTTYDNLATGASTPSNYRLAFQNYNASVSLPDYYGVYKLYDYAPQQCAQLCDDHFSCKAFNIFVERDPTQDPGADCPNPAATANYFCTLWGSPVSGDDATNDGQEQGPPDLDGQNFVIKKYLTPANITGYTGPVKLPAAINSTNVFYTEENQKIGVFIGMRLFKGDYNPELCSNLCDTKTSLRFTACNYINIYLATTNNIDTGMFCGLYSSSIPSSLATVYESEDGNGTPYKVSNSWAFTRNLSESGEV</sequence>
<evidence type="ECO:0000313" key="2">
    <source>
        <dbReference type="Proteomes" id="UP000800200"/>
    </source>
</evidence>
<dbReference type="PANTHER" id="PTHR36578">
    <property type="entry name" value="CHROMOSOME 15, WHOLE GENOME SHOTGUN SEQUENCE"/>
    <property type="match status" value="1"/>
</dbReference>
<evidence type="ECO:0008006" key="3">
    <source>
        <dbReference type="Google" id="ProtNLM"/>
    </source>
</evidence>
<keyword evidence="2" id="KW-1185">Reference proteome</keyword>
<accession>A0A6A6EUT7</accession>
<dbReference type="AlphaFoldDB" id="A0A6A6EUT7"/>
<reference evidence="1" key="1">
    <citation type="journal article" date="2020" name="Stud. Mycol.">
        <title>101 Dothideomycetes genomes: a test case for predicting lifestyles and emergence of pathogens.</title>
        <authorList>
            <person name="Haridas S."/>
            <person name="Albert R."/>
            <person name="Binder M."/>
            <person name="Bloem J."/>
            <person name="Labutti K."/>
            <person name="Salamov A."/>
            <person name="Andreopoulos B."/>
            <person name="Baker S."/>
            <person name="Barry K."/>
            <person name="Bills G."/>
            <person name="Bluhm B."/>
            <person name="Cannon C."/>
            <person name="Castanera R."/>
            <person name="Culley D."/>
            <person name="Daum C."/>
            <person name="Ezra D."/>
            <person name="Gonzalez J."/>
            <person name="Henrissat B."/>
            <person name="Kuo A."/>
            <person name="Liang C."/>
            <person name="Lipzen A."/>
            <person name="Lutzoni F."/>
            <person name="Magnuson J."/>
            <person name="Mondo S."/>
            <person name="Nolan M."/>
            <person name="Ohm R."/>
            <person name="Pangilinan J."/>
            <person name="Park H.-J."/>
            <person name="Ramirez L."/>
            <person name="Alfaro M."/>
            <person name="Sun H."/>
            <person name="Tritt A."/>
            <person name="Yoshinaga Y."/>
            <person name="Zwiers L.-H."/>
            <person name="Turgeon B."/>
            <person name="Goodwin S."/>
            <person name="Spatafora J."/>
            <person name="Crous P."/>
            <person name="Grigoriev I."/>
        </authorList>
    </citation>
    <scope>NUCLEOTIDE SEQUENCE</scope>
    <source>
        <strain evidence="1">CBS 207.26</strain>
    </source>
</reference>
<evidence type="ECO:0000313" key="1">
    <source>
        <dbReference type="EMBL" id="KAF2194549.1"/>
    </source>
</evidence>
<organism evidence="1 2">
    <name type="scientific">Zopfia rhizophila CBS 207.26</name>
    <dbReference type="NCBI Taxonomy" id="1314779"/>
    <lineage>
        <taxon>Eukaryota</taxon>
        <taxon>Fungi</taxon>
        <taxon>Dikarya</taxon>
        <taxon>Ascomycota</taxon>
        <taxon>Pezizomycotina</taxon>
        <taxon>Dothideomycetes</taxon>
        <taxon>Dothideomycetes incertae sedis</taxon>
        <taxon>Zopfiaceae</taxon>
        <taxon>Zopfia</taxon>
    </lineage>
</organism>
<proteinExistence type="predicted"/>
<feature type="non-terminal residue" evidence="1">
    <location>
        <position position="1"/>
    </location>
</feature>
<gene>
    <name evidence="1" type="ORF">K469DRAFT_546703</name>
</gene>
<protein>
    <recommendedName>
        <fullName evidence="3">Apple domain-containing protein</fullName>
    </recommendedName>
</protein>
<dbReference type="Proteomes" id="UP000800200">
    <property type="component" value="Unassembled WGS sequence"/>
</dbReference>
<dbReference type="EMBL" id="ML994611">
    <property type="protein sequence ID" value="KAF2194549.1"/>
    <property type="molecule type" value="Genomic_DNA"/>
</dbReference>